<feature type="domain" description="FHA" evidence="1">
    <location>
        <begin position="29"/>
        <end position="78"/>
    </location>
</feature>
<dbReference type="InterPro" id="IPR050923">
    <property type="entry name" value="Cell_Proc_Reg/RNA_Proc"/>
</dbReference>
<proteinExistence type="predicted"/>
<dbReference type="Gene3D" id="2.60.200.20">
    <property type="match status" value="2"/>
</dbReference>
<dbReference type="RefSeq" id="WP_213043797.1">
    <property type="nucleotide sequence ID" value="NZ_CAJNBJ010000018.1"/>
</dbReference>
<dbReference type="InterPro" id="IPR000253">
    <property type="entry name" value="FHA_dom"/>
</dbReference>
<dbReference type="EMBL" id="CAJNBJ010000018">
    <property type="protein sequence ID" value="CAE6788260.1"/>
    <property type="molecule type" value="Genomic_DNA"/>
</dbReference>
<evidence type="ECO:0000313" key="3">
    <source>
        <dbReference type="Proteomes" id="UP000675880"/>
    </source>
</evidence>
<organism evidence="2 3">
    <name type="scientific">Nitrospira defluvii</name>
    <dbReference type="NCBI Taxonomy" id="330214"/>
    <lineage>
        <taxon>Bacteria</taxon>
        <taxon>Pseudomonadati</taxon>
        <taxon>Nitrospirota</taxon>
        <taxon>Nitrospiria</taxon>
        <taxon>Nitrospirales</taxon>
        <taxon>Nitrospiraceae</taxon>
        <taxon>Nitrospira</taxon>
    </lineage>
</organism>
<evidence type="ECO:0000313" key="2">
    <source>
        <dbReference type="EMBL" id="CAE6788260.1"/>
    </source>
</evidence>
<reference evidence="2 3" key="1">
    <citation type="submission" date="2021-02" db="EMBL/GenBank/DDBJ databases">
        <authorList>
            <person name="Han P."/>
        </authorList>
    </citation>
    <scope>NUCLEOTIDE SEQUENCE [LARGE SCALE GENOMIC DNA]</scope>
    <source>
        <strain evidence="2">Candidatus Nitrospira sp. ZN2</strain>
    </source>
</reference>
<dbReference type="PROSITE" id="PS50006">
    <property type="entry name" value="FHA_DOMAIN"/>
    <property type="match status" value="1"/>
</dbReference>
<accession>A0ABM8S4D2</accession>
<dbReference type="SUPFAM" id="SSF49879">
    <property type="entry name" value="SMAD/FHA domain"/>
    <property type="match status" value="2"/>
</dbReference>
<dbReference type="SMART" id="SM00240">
    <property type="entry name" value="FHA"/>
    <property type="match status" value="1"/>
</dbReference>
<dbReference type="Proteomes" id="UP000675880">
    <property type="component" value="Unassembled WGS sequence"/>
</dbReference>
<name>A0ABM8S4D2_9BACT</name>
<dbReference type="Pfam" id="PF00498">
    <property type="entry name" value="FHA"/>
    <property type="match status" value="1"/>
</dbReference>
<keyword evidence="3" id="KW-1185">Reference proteome</keyword>
<comment type="caution">
    <text evidence="2">The sequence shown here is derived from an EMBL/GenBank/DDBJ whole genome shotgun (WGS) entry which is preliminary data.</text>
</comment>
<evidence type="ECO:0000259" key="1">
    <source>
        <dbReference type="PROSITE" id="PS50006"/>
    </source>
</evidence>
<dbReference type="InterPro" id="IPR008984">
    <property type="entry name" value="SMAD_FHA_dom_sf"/>
</dbReference>
<sequence length="242" mass="26369">MSQPHSLPTLLASPPQGGVRVYEISRTPFSIGRRQDNDLCLDDIAISARHARIIAVQAVLFLEDLGSAAGTFINEQRIDRRQLHDGDNIRLGTHRLMFRQDYRAATGSTPAQQPINGNRGAVVSCRAEGKVPATDRTIGIVEILSGNTGQAQYHLTRQVSLVGAQDDAVITLTGWFAPKTAAVINRKGEGYLVSQTESGKRILINGRLMQGEQALRHGDVLEVAGITMRFLLQDRNAPSPNI</sequence>
<gene>
    <name evidence="2" type="ORF">NSPZN2_50218</name>
</gene>
<dbReference type="PANTHER" id="PTHR23308">
    <property type="entry name" value="NUCLEAR INHIBITOR OF PROTEIN PHOSPHATASE-1"/>
    <property type="match status" value="1"/>
</dbReference>
<protein>
    <submittedName>
        <fullName evidence="2">FHA domain-containing protein</fullName>
    </submittedName>
</protein>
<dbReference type="CDD" id="cd00060">
    <property type="entry name" value="FHA"/>
    <property type="match status" value="2"/>
</dbReference>